<dbReference type="AlphaFoldDB" id="A0A1G6G2K4"/>
<proteinExistence type="predicted"/>
<protein>
    <submittedName>
        <fullName evidence="2">DNA binding domain-containing protein, excisionase family</fullName>
    </submittedName>
</protein>
<organism evidence="2 3">
    <name type="scientific">Bacteroides ovatus</name>
    <dbReference type="NCBI Taxonomy" id="28116"/>
    <lineage>
        <taxon>Bacteria</taxon>
        <taxon>Pseudomonadati</taxon>
        <taxon>Bacteroidota</taxon>
        <taxon>Bacteroidia</taxon>
        <taxon>Bacteroidales</taxon>
        <taxon>Bacteroidaceae</taxon>
        <taxon>Bacteroides</taxon>
    </lineage>
</organism>
<name>A0A1G6G2K4_BACOV</name>
<accession>A0A1G6G2K4</accession>
<dbReference type="EMBL" id="FMYE01000007">
    <property type="protein sequence ID" value="SDB76210.1"/>
    <property type="molecule type" value="Genomic_DNA"/>
</dbReference>
<dbReference type="RefSeq" id="WP_074557075.1">
    <property type="nucleotide sequence ID" value="NZ_FMYE01000007.1"/>
</dbReference>
<reference evidence="2 3" key="1">
    <citation type="submission" date="2016-10" db="EMBL/GenBank/DDBJ databases">
        <authorList>
            <person name="de Groot N.N."/>
        </authorList>
    </citation>
    <scope>NUCLEOTIDE SEQUENCE [LARGE SCALE GENOMIC DNA]</scope>
    <source>
        <strain evidence="2 3">NLAE-zl-C500</strain>
    </source>
</reference>
<feature type="domain" description="Helix-turn-helix" evidence="1">
    <location>
        <begin position="48"/>
        <end position="96"/>
    </location>
</feature>
<dbReference type="Proteomes" id="UP000183670">
    <property type="component" value="Unassembled WGS sequence"/>
</dbReference>
<sequence length="110" mass="13374">MNTDPKILRLEERVQQIEEEMKVLGIFSDFLKRIEKIEATIFLNKDIFTFKEASIILDMSHSQLYKMARNKSIPHYKTDRKIYFIKSELIDWLKQHPRKRNKYPNDYGHK</sequence>
<evidence type="ECO:0000259" key="1">
    <source>
        <dbReference type="Pfam" id="PF12728"/>
    </source>
</evidence>
<evidence type="ECO:0000313" key="2">
    <source>
        <dbReference type="EMBL" id="SDB76210.1"/>
    </source>
</evidence>
<dbReference type="Pfam" id="PF12728">
    <property type="entry name" value="HTH_17"/>
    <property type="match status" value="1"/>
</dbReference>
<gene>
    <name evidence="2" type="ORF">SAMN05192581_100732</name>
</gene>
<dbReference type="InterPro" id="IPR041657">
    <property type="entry name" value="HTH_17"/>
</dbReference>
<evidence type="ECO:0000313" key="3">
    <source>
        <dbReference type="Proteomes" id="UP000183670"/>
    </source>
</evidence>